<sequence>MGKENKVDEMTDLLTPDEVRYWGYHHVVPDDERTPEEQLLHRFSRDYLELWDTLAALRSGRQQVRGRE</sequence>
<protein>
    <submittedName>
        <fullName evidence="1">Uncharacterized protein</fullName>
    </submittedName>
</protein>
<evidence type="ECO:0000313" key="1">
    <source>
        <dbReference type="EMBL" id="KKK98384.1"/>
    </source>
</evidence>
<name>A0A0F9C7P8_9ZZZZ</name>
<reference evidence="1" key="1">
    <citation type="journal article" date="2015" name="Nature">
        <title>Complex archaea that bridge the gap between prokaryotes and eukaryotes.</title>
        <authorList>
            <person name="Spang A."/>
            <person name="Saw J.H."/>
            <person name="Jorgensen S.L."/>
            <person name="Zaremba-Niedzwiedzka K."/>
            <person name="Martijn J."/>
            <person name="Lind A.E."/>
            <person name="van Eijk R."/>
            <person name="Schleper C."/>
            <person name="Guy L."/>
            <person name="Ettema T.J."/>
        </authorList>
    </citation>
    <scope>NUCLEOTIDE SEQUENCE</scope>
</reference>
<dbReference type="AlphaFoldDB" id="A0A0F9C7P8"/>
<accession>A0A0F9C7P8</accession>
<gene>
    <name evidence="1" type="ORF">LCGC14_2643310</name>
</gene>
<comment type="caution">
    <text evidence="1">The sequence shown here is derived from an EMBL/GenBank/DDBJ whole genome shotgun (WGS) entry which is preliminary data.</text>
</comment>
<dbReference type="EMBL" id="LAZR01045639">
    <property type="protein sequence ID" value="KKK98384.1"/>
    <property type="molecule type" value="Genomic_DNA"/>
</dbReference>
<organism evidence="1">
    <name type="scientific">marine sediment metagenome</name>
    <dbReference type="NCBI Taxonomy" id="412755"/>
    <lineage>
        <taxon>unclassified sequences</taxon>
        <taxon>metagenomes</taxon>
        <taxon>ecological metagenomes</taxon>
    </lineage>
</organism>
<proteinExistence type="predicted"/>